<sequence length="111" mass="12366">MSREAVVQGQLDAYNAQDLATFVTFFDDGITISDLNGEPNLKGLDAYRERHEGLFAQFPQNRAELLSRIVVGNTVIDHERVFRSPDATPFEVAAIYSFAGDKIARVDFVKA</sequence>
<proteinExistence type="predicted"/>
<keyword evidence="3" id="KW-1185">Reference proteome</keyword>
<dbReference type="GeneID" id="94374532"/>
<name>A0ABX8TKF4_9CAUL</name>
<dbReference type="EMBL" id="CP080034">
    <property type="protein sequence ID" value="QYC11277.1"/>
    <property type="molecule type" value="Genomic_DNA"/>
</dbReference>
<protein>
    <submittedName>
        <fullName evidence="2">Nuclear transport factor 2 family protein</fullName>
    </submittedName>
</protein>
<evidence type="ECO:0000313" key="2">
    <source>
        <dbReference type="EMBL" id="QYC11277.1"/>
    </source>
</evidence>
<dbReference type="PIRSF" id="PIRSF030561">
    <property type="entry name" value="UCP030561"/>
    <property type="match status" value="1"/>
</dbReference>
<dbReference type="InterPro" id="IPR032710">
    <property type="entry name" value="NTF2-like_dom_sf"/>
</dbReference>
<dbReference type="Proteomes" id="UP000824334">
    <property type="component" value="Chromosome"/>
</dbReference>
<organism evidence="2 3">
    <name type="scientific">Brevundimonas nasdae</name>
    <dbReference type="NCBI Taxonomy" id="172043"/>
    <lineage>
        <taxon>Bacteria</taxon>
        <taxon>Pseudomonadati</taxon>
        <taxon>Pseudomonadota</taxon>
        <taxon>Alphaproteobacteria</taxon>
        <taxon>Caulobacterales</taxon>
        <taxon>Caulobacteraceae</taxon>
        <taxon>Brevundimonas</taxon>
    </lineage>
</organism>
<dbReference type="Gene3D" id="3.10.450.50">
    <property type="match status" value="1"/>
</dbReference>
<gene>
    <name evidence="2" type="ORF">KWG56_04600</name>
</gene>
<dbReference type="RefSeq" id="WP_201097646.1">
    <property type="nucleotide sequence ID" value="NZ_BAAAEE010000021.1"/>
</dbReference>
<accession>A0ABX8TKF4</accession>
<evidence type="ECO:0000313" key="3">
    <source>
        <dbReference type="Proteomes" id="UP000824334"/>
    </source>
</evidence>
<feature type="domain" description="SnoaL-like" evidence="1">
    <location>
        <begin position="7"/>
        <end position="106"/>
    </location>
</feature>
<evidence type="ECO:0000259" key="1">
    <source>
        <dbReference type="Pfam" id="PF12680"/>
    </source>
</evidence>
<reference evidence="2 3" key="1">
    <citation type="submission" date="2021-07" db="EMBL/GenBank/DDBJ databases">
        <title>Isolation and characterization of bacteria from a gold mining with a capacity of golden bioaccumulation.</title>
        <authorList>
            <person name="Yang X.J."/>
        </authorList>
    </citation>
    <scope>NUCLEOTIDE SEQUENCE [LARGE SCALE GENOMIC DNA]</scope>
    <source>
        <strain evidence="2 3">Au29</strain>
    </source>
</reference>
<dbReference type="SUPFAM" id="SSF54427">
    <property type="entry name" value="NTF2-like"/>
    <property type="match status" value="1"/>
</dbReference>
<dbReference type="InterPro" id="IPR008317">
    <property type="entry name" value="UCP030561"/>
</dbReference>
<dbReference type="InterPro" id="IPR037401">
    <property type="entry name" value="SnoaL-like"/>
</dbReference>
<dbReference type="Pfam" id="PF12680">
    <property type="entry name" value="SnoaL_2"/>
    <property type="match status" value="1"/>
</dbReference>